<evidence type="ECO:0000313" key="1">
    <source>
        <dbReference type="EMBL" id="KAK0648414.1"/>
    </source>
</evidence>
<accession>A0AA39Y9W6</accession>
<dbReference type="AlphaFoldDB" id="A0AA39Y9W6"/>
<protein>
    <submittedName>
        <fullName evidence="1">Uncharacterized protein</fullName>
    </submittedName>
</protein>
<evidence type="ECO:0000313" key="2">
    <source>
        <dbReference type="Proteomes" id="UP001174936"/>
    </source>
</evidence>
<proteinExistence type="predicted"/>
<gene>
    <name evidence="1" type="ORF">B0T16DRAFT_444475</name>
</gene>
<keyword evidence="2" id="KW-1185">Reference proteome</keyword>
<sequence length="321" mass="36485">MPNQRRFHCVGSRYSLFERALSRAAWGAETRKGGLDSCDSTPLPAFIRSIPSVHQRHSRLQLSDPRTITTLLLRPSPRYWDLIARLYSAAAHLEHPPPGGWPQITPDLASPLNLSPEALQLLRHIPYFTEGSPCVLTASRPVNYIAICEDAHATLQETGDRPVQDDDDDPDLDPGYPPQIFPLSKPNGNYGCAILIDTQRGVVTWHNVDEPDAPCVDEDGADYLSDVQGWKIAPAWKIESFFAMAEEQLGRLDWLPHLESHGEEFRELDVYGEPDAEQDKKRIRIMRDAGWPGEGWDAQRAREETIRWCNEEYQNRKLDRK</sequence>
<dbReference type="EMBL" id="JAULSV010000003">
    <property type="protein sequence ID" value="KAK0648414.1"/>
    <property type="molecule type" value="Genomic_DNA"/>
</dbReference>
<organism evidence="1 2">
    <name type="scientific">Cercophora newfieldiana</name>
    <dbReference type="NCBI Taxonomy" id="92897"/>
    <lineage>
        <taxon>Eukaryota</taxon>
        <taxon>Fungi</taxon>
        <taxon>Dikarya</taxon>
        <taxon>Ascomycota</taxon>
        <taxon>Pezizomycotina</taxon>
        <taxon>Sordariomycetes</taxon>
        <taxon>Sordariomycetidae</taxon>
        <taxon>Sordariales</taxon>
        <taxon>Lasiosphaeriaceae</taxon>
        <taxon>Cercophora</taxon>
    </lineage>
</organism>
<reference evidence="1" key="1">
    <citation type="submission" date="2023-06" db="EMBL/GenBank/DDBJ databases">
        <title>Genome-scale phylogeny and comparative genomics of the fungal order Sordariales.</title>
        <authorList>
            <consortium name="Lawrence Berkeley National Laboratory"/>
            <person name="Hensen N."/>
            <person name="Bonometti L."/>
            <person name="Westerberg I."/>
            <person name="Brannstrom I.O."/>
            <person name="Guillou S."/>
            <person name="Cros-Aarteil S."/>
            <person name="Calhoun S."/>
            <person name="Haridas S."/>
            <person name="Kuo A."/>
            <person name="Mondo S."/>
            <person name="Pangilinan J."/>
            <person name="Riley R."/>
            <person name="Labutti K."/>
            <person name="Andreopoulos B."/>
            <person name="Lipzen A."/>
            <person name="Chen C."/>
            <person name="Yanf M."/>
            <person name="Daum C."/>
            <person name="Ng V."/>
            <person name="Clum A."/>
            <person name="Steindorff A."/>
            <person name="Ohm R."/>
            <person name="Martin F."/>
            <person name="Silar P."/>
            <person name="Natvig D."/>
            <person name="Lalanne C."/>
            <person name="Gautier V."/>
            <person name="Ament-Velasquez S.L."/>
            <person name="Kruys A."/>
            <person name="Hutchinson M.I."/>
            <person name="Powell A.J."/>
            <person name="Barry K."/>
            <person name="Miller A.N."/>
            <person name="Grigoriev I.V."/>
            <person name="Debuchy R."/>
            <person name="Gladieux P."/>
            <person name="Thoren M.H."/>
            <person name="Johannesson H."/>
        </authorList>
    </citation>
    <scope>NUCLEOTIDE SEQUENCE</scope>
    <source>
        <strain evidence="1">SMH2532-1</strain>
    </source>
</reference>
<name>A0AA39Y9W6_9PEZI</name>
<dbReference type="Proteomes" id="UP001174936">
    <property type="component" value="Unassembled WGS sequence"/>
</dbReference>
<comment type="caution">
    <text evidence="1">The sequence shown here is derived from an EMBL/GenBank/DDBJ whole genome shotgun (WGS) entry which is preliminary data.</text>
</comment>